<dbReference type="PANTHER" id="PTHR33692">
    <property type="entry name" value="RIBOSOME MATURATION FACTOR RIMM"/>
    <property type="match status" value="1"/>
</dbReference>
<dbReference type="NCBIfam" id="TIGR02273">
    <property type="entry name" value="16S_RimM"/>
    <property type="match status" value="1"/>
</dbReference>
<dbReference type="Proteomes" id="UP000095332">
    <property type="component" value="Unassembled WGS sequence"/>
</dbReference>
<dbReference type="Gene3D" id="2.40.30.60">
    <property type="entry name" value="RimM"/>
    <property type="match status" value="1"/>
</dbReference>
<evidence type="ECO:0000256" key="1">
    <source>
        <dbReference type="ARBA" id="ARBA00022490"/>
    </source>
</evidence>
<evidence type="ECO:0000259" key="6">
    <source>
        <dbReference type="Pfam" id="PF01782"/>
    </source>
</evidence>
<gene>
    <name evidence="5 8" type="primary">rimM</name>
    <name evidence="8" type="ORF">ERS852560_03416</name>
    <name evidence="10" type="ORF">GKD54_15205</name>
    <name evidence="9" type="ORF">GKD58_13755</name>
</gene>
<dbReference type="InterPro" id="IPR011961">
    <property type="entry name" value="RimM"/>
</dbReference>
<evidence type="ECO:0000256" key="5">
    <source>
        <dbReference type="HAMAP-Rule" id="MF_00014"/>
    </source>
</evidence>
<dbReference type="InterPro" id="IPR011033">
    <property type="entry name" value="PRC_barrel-like_sf"/>
</dbReference>
<dbReference type="PANTHER" id="PTHR33692:SF1">
    <property type="entry name" value="RIBOSOME MATURATION FACTOR RIMM"/>
    <property type="match status" value="1"/>
</dbReference>
<sequence>MIREEEVFKIGQFAKPHGIKGELSLVTNSDVLEDAEDPYIVCEMDGILVPFFVADFRYKTDTVVLVKLEDVNSEEDARMFVGKEVFYPLDAVDEEDLVGDMTWDSFIGYTVTDVCKGYLGEITDVDETTINVLLRVDHKGEELLIPAVEELITEADHEARSLTVSLPEGLIELIIEN</sequence>
<dbReference type="SUPFAM" id="SSF50447">
    <property type="entry name" value="Translation proteins"/>
    <property type="match status" value="1"/>
</dbReference>
<dbReference type="SUPFAM" id="SSF50346">
    <property type="entry name" value="PRC-barrel domain"/>
    <property type="match status" value="1"/>
</dbReference>
<dbReference type="Proteomes" id="UP000450599">
    <property type="component" value="Unassembled WGS sequence"/>
</dbReference>
<keyword evidence="3 5" id="KW-0698">rRNA processing</keyword>
<dbReference type="AlphaFoldDB" id="A0A174X2A3"/>
<dbReference type="GO" id="GO:0005840">
    <property type="term" value="C:ribosome"/>
    <property type="evidence" value="ECO:0007669"/>
    <property type="project" value="InterPro"/>
</dbReference>
<comment type="similarity">
    <text evidence="5">Belongs to the RimM family.</text>
</comment>
<evidence type="ECO:0000259" key="7">
    <source>
        <dbReference type="Pfam" id="PF24986"/>
    </source>
</evidence>
<evidence type="ECO:0000256" key="3">
    <source>
        <dbReference type="ARBA" id="ARBA00022552"/>
    </source>
</evidence>
<dbReference type="InterPro" id="IPR002676">
    <property type="entry name" value="RimM_N"/>
</dbReference>
<dbReference type="GO" id="GO:0006364">
    <property type="term" value="P:rRNA processing"/>
    <property type="evidence" value="ECO:0007669"/>
    <property type="project" value="UniProtKB-UniRule"/>
</dbReference>
<comment type="function">
    <text evidence="5">An accessory protein needed during the final step in the assembly of 30S ribosomal subunit, possibly for assembly of the head region. Essential for efficient processing of 16S rRNA. May be needed both before and after RbfA during the maturation of 16S rRNA. It has affinity for free ribosomal 30S subunits but not for 70S ribosomes.</text>
</comment>
<evidence type="ECO:0000313" key="9">
    <source>
        <dbReference type="EMBL" id="MRY85306.1"/>
    </source>
</evidence>
<dbReference type="Pfam" id="PF24986">
    <property type="entry name" value="PRC_RimM"/>
    <property type="match status" value="1"/>
</dbReference>
<dbReference type="EMBL" id="WKMX01000014">
    <property type="protein sequence ID" value="MRZ07529.1"/>
    <property type="molecule type" value="Genomic_DNA"/>
</dbReference>
<comment type="subcellular location">
    <subcellularLocation>
        <location evidence="5">Cytoplasm</location>
    </subcellularLocation>
</comment>
<evidence type="ECO:0000313" key="10">
    <source>
        <dbReference type="EMBL" id="MRZ07529.1"/>
    </source>
</evidence>
<keyword evidence="1 5" id="KW-0963">Cytoplasm</keyword>
<dbReference type="InterPro" id="IPR036976">
    <property type="entry name" value="RimM_N_sf"/>
</dbReference>
<dbReference type="InterPro" id="IPR056792">
    <property type="entry name" value="PRC_RimM"/>
</dbReference>
<dbReference type="HAMAP" id="MF_00014">
    <property type="entry name" value="Ribosome_mat_RimM"/>
    <property type="match status" value="1"/>
</dbReference>
<dbReference type="RefSeq" id="WP_057329196.1">
    <property type="nucleotide sequence ID" value="NZ_CZBM01000016.1"/>
</dbReference>
<dbReference type="GO" id="GO:0005737">
    <property type="term" value="C:cytoplasm"/>
    <property type="evidence" value="ECO:0007669"/>
    <property type="project" value="UniProtKB-SubCell"/>
</dbReference>
<reference evidence="8" key="1">
    <citation type="submission" date="2015-09" db="EMBL/GenBank/DDBJ databases">
        <authorList>
            <consortium name="Pathogen Informatics"/>
        </authorList>
    </citation>
    <scope>NUCLEOTIDE SEQUENCE [LARGE SCALE GENOMIC DNA]</scope>
    <source>
        <strain evidence="8">2789STDY5834948</strain>
    </source>
</reference>
<proteinExistence type="inferred from homology"/>
<reference evidence="11 12" key="2">
    <citation type="journal article" date="2019" name="Nat. Med.">
        <title>A library of human gut bacterial isolates paired with longitudinal multiomics data enables mechanistic microbiome research.</title>
        <authorList>
            <person name="Poyet M."/>
            <person name="Groussin M."/>
            <person name="Gibbons S.M."/>
            <person name="Avila-Pacheco J."/>
            <person name="Jiang X."/>
            <person name="Kearney S.M."/>
            <person name="Perrotta A.R."/>
            <person name="Berdy B."/>
            <person name="Zhao S."/>
            <person name="Lieberman T.D."/>
            <person name="Swanson P.K."/>
            <person name="Smith M."/>
            <person name="Roesemann S."/>
            <person name="Alexander J.E."/>
            <person name="Rich S.A."/>
            <person name="Livny J."/>
            <person name="Vlamakis H."/>
            <person name="Clish C."/>
            <person name="Bullock K."/>
            <person name="Deik A."/>
            <person name="Scott J."/>
            <person name="Pierce K.A."/>
            <person name="Xavier R.J."/>
            <person name="Alm E.J."/>
        </authorList>
    </citation>
    <scope>NUCLEOTIDE SEQUENCE [LARGE SCALE GENOMIC DNA]</scope>
    <source>
        <strain evidence="10 12">BIOML-A10</strain>
        <strain evidence="9 11">BIOML-A11</strain>
    </source>
</reference>
<evidence type="ECO:0000313" key="12">
    <source>
        <dbReference type="Proteomes" id="UP000471216"/>
    </source>
</evidence>
<keyword evidence="4 5" id="KW-0143">Chaperone</keyword>
<accession>A0A174X2A3</accession>
<dbReference type="GO" id="GO:0042274">
    <property type="term" value="P:ribosomal small subunit biogenesis"/>
    <property type="evidence" value="ECO:0007669"/>
    <property type="project" value="UniProtKB-UniRule"/>
</dbReference>
<dbReference type="EMBL" id="CZBM01000016">
    <property type="protein sequence ID" value="CUQ49429.1"/>
    <property type="molecule type" value="Genomic_DNA"/>
</dbReference>
<evidence type="ECO:0000313" key="8">
    <source>
        <dbReference type="EMBL" id="CUQ49429.1"/>
    </source>
</evidence>
<evidence type="ECO:0000313" key="11">
    <source>
        <dbReference type="Proteomes" id="UP000450599"/>
    </source>
</evidence>
<feature type="domain" description="Ribosome maturation factor RimM PRC barrel" evidence="7">
    <location>
        <begin position="103"/>
        <end position="170"/>
    </location>
</feature>
<keyword evidence="2 5" id="KW-0690">Ribosome biogenesis</keyword>
<comment type="domain">
    <text evidence="5">The PRC barrel domain binds ribosomal protein uS19.</text>
</comment>
<name>A0A174X2A3_PARDI</name>
<organism evidence="8">
    <name type="scientific">Parabacteroides distasonis</name>
    <dbReference type="NCBI Taxonomy" id="823"/>
    <lineage>
        <taxon>Bacteria</taxon>
        <taxon>Pseudomonadati</taxon>
        <taxon>Bacteroidota</taxon>
        <taxon>Bacteroidia</taxon>
        <taxon>Bacteroidales</taxon>
        <taxon>Tannerellaceae</taxon>
        <taxon>Parabacteroides</taxon>
    </lineage>
</organism>
<evidence type="ECO:0000256" key="4">
    <source>
        <dbReference type="ARBA" id="ARBA00023186"/>
    </source>
</evidence>
<dbReference type="EMBL" id="WKMW01000013">
    <property type="protein sequence ID" value="MRY85306.1"/>
    <property type="molecule type" value="Genomic_DNA"/>
</dbReference>
<feature type="domain" description="RimM N-terminal" evidence="6">
    <location>
        <begin position="10"/>
        <end position="89"/>
    </location>
</feature>
<dbReference type="GO" id="GO:0043022">
    <property type="term" value="F:ribosome binding"/>
    <property type="evidence" value="ECO:0007669"/>
    <property type="project" value="InterPro"/>
</dbReference>
<dbReference type="Pfam" id="PF01782">
    <property type="entry name" value="RimM"/>
    <property type="match status" value="1"/>
</dbReference>
<protein>
    <recommendedName>
        <fullName evidence="5">Ribosome maturation factor RimM</fullName>
    </recommendedName>
</protein>
<dbReference type="Proteomes" id="UP000471216">
    <property type="component" value="Unassembled WGS sequence"/>
</dbReference>
<dbReference type="InterPro" id="IPR009000">
    <property type="entry name" value="Transl_B-barrel_sf"/>
</dbReference>
<dbReference type="Gene3D" id="2.30.30.240">
    <property type="entry name" value="PRC-barrel domain"/>
    <property type="match status" value="1"/>
</dbReference>
<comment type="subunit">
    <text evidence="5">Binds ribosomal protein uS19.</text>
</comment>
<evidence type="ECO:0000256" key="2">
    <source>
        <dbReference type="ARBA" id="ARBA00022517"/>
    </source>
</evidence>